<keyword evidence="2" id="KW-1133">Transmembrane helix</keyword>
<feature type="region of interest" description="Disordered" evidence="1">
    <location>
        <begin position="1"/>
        <end position="21"/>
    </location>
</feature>
<feature type="compositionally biased region" description="Polar residues" evidence="1">
    <location>
        <begin position="112"/>
        <end position="131"/>
    </location>
</feature>
<feature type="transmembrane region" description="Helical" evidence="2">
    <location>
        <begin position="39"/>
        <end position="57"/>
    </location>
</feature>
<feature type="region of interest" description="Disordered" evidence="1">
    <location>
        <begin position="66"/>
        <end position="131"/>
    </location>
</feature>
<dbReference type="AlphaFoldDB" id="A0A1Q9ART4"/>
<comment type="caution">
    <text evidence="3">The sequence shown here is derived from an EMBL/GenBank/DDBJ whole genome shotgun (WGS) entry which is preliminary data.</text>
</comment>
<dbReference type="Proteomes" id="UP000186364">
    <property type="component" value="Unassembled WGS sequence"/>
</dbReference>
<evidence type="ECO:0000256" key="1">
    <source>
        <dbReference type="SAM" id="MobiDB-lite"/>
    </source>
</evidence>
<keyword evidence="4" id="KW-1185">Reference proteome</keyword>
<gene>
    <name evidence="3" type="ORF">BJF93_05430</name>
</gene>
<dbReference type="RefSeq" id="WP_075629286.1">
    <property type="nucleotide sequence ID" value="NZ_FOAM01000013.1"/>
</dbReference>
<sequence length="131" mass="13339">MATHWENSDRNLNSTRHAPGETVRLNATEARQGRLGQPVLKVLIGGLVLAALAWGVAEFVAGEGADNDAATNRSDITAPAAPTAATPSQPTVDNTARPGEATQMAPVDRSPAPQSGTGGASQTTSPDGTVQ</sequence>
<evidence type="ECO:0000313" key="3">
    <source>
        <dbReference type="EMBL" id="OLP58076.1"/>
    </source>
</evidence>
<feature type="compositionally biased region" description="Low complexity" evidence="1">
    <location>
        <begin position="77"/>
        <end position="87"/>
    </location>
</feature>
<reference evidence="3 4" key="1">
    <citation type="submission" date="2016-09" db="EMBL/GenBank/DDBJ databases">
        <title>Rhizobium sp. nov., a novel species isolated from the rice rhizosphere.</title>
        <authorList>
            <person name="Zhao J."/>
            <person name="Zhang X."/>
        </authorList>
    </citation>
    <scope>NUCLEOTIDE SEQUENCE [LARGE SCALE GENOMIC DNA]</scope>
    <source>
        <strain evidence="3 4">1.7048</strain>
    </source>
</reference>
<evidence type="ECO:0000256" key="2">
    <source>
        <dbReference type="SAM" id="Phobius"/>
    </source>
</evidence>
<dbReference type="OrthoDB" id="7917233at2"/>
<keyword evidence="2" id="KW-0812">Transmembrane</keyword>
<organism evidence="3 4">
    <name type="scientific">Xaviernesmea oryzae</name>
    <dbReference type="NCBI Taxonomy" id="464029"/>
    <lineage>
        <taxon>Bacteria</taxon>
        <taxon>Pseudomonadati</taxon>
        <taxon>Pseudomonadota</taxon>
        <taxon>Alphaproteobacteria</taxon>
        <taxon>Hyphomicrobiales</taxon>
        <taxon>Rhizobiaceae</taxon>
        <taxon>Rhizobium/Agrobacterium group</taxon>
        <taxon>Xaviernesmea</taxon>
    </lineage>
</organism>
<proteinExistence type="predicted"/>
<name>A0A1Q9ART4_9HYPH</name>
<evidence type="ECO:0000313" key="4">
    <source>
        <dbReference type="Proteomes" id="UP000186364"/>
    </source>
</evidence>
<protein>
    <submittedName>
        <fullName evidence="3">Uncharacterized protein</fullName>
    </submittedName>
</protein>
<dbReference type="EMBL" id="MKIP01000058">
    <property type="protein sequence ID" value="OLP58076.1"/>
    <property type="molecule type" value="Genomic_DNA"/>
</dbReference>
<keyword evidence="2" id="KW-0472">Membrane</keyword>
<accession>A0A1Q9ART4</accession>